<dbReference type="NCBIfam" id="TIGR01444">
    <property type="entry name" value="fkbM_fam"/>
    <property type="match status" value="1"/>
</dbReference>
<evidence type="ECO:0000259" key="1">
    <source>
        <dbReference type="Pfam" id="PF05050"/>
    </source>
</evidence>
<comment type="caution">
    <text evidence="2">The sequence shown here is derived from an EMBL/GenBank/DDBJ whole genome shotgun (WGS) entry which is preliminary data.</text>
</comment>
<keyword evidence="2" id="KW-0489">Methyltransferase</keyword>
<dbReference type="GO" id="GO:0032259">
    <property type="term" value="P:methylation"/>
    <property type="evidence" value="ECO:0007669"/>
    <property type="project" value="UniProtKB-KW"/>
</dbReference>
<reference evidence="2 3" key="1">
    <citation type="submission" date="2019-03" db="EMBL/GenBank/DDBJ databases">
        <title>Flavobacterium TSA-D2 sp. nov., isolated from arctic soil.</title>
        <authorList>
            <person name="Chaudhary D.K."/>
        </authorList>
    </citation>
    <scope>NUCLEOTIDE SEQUENCE [LARGE SCALE GENOMIC DNA]</scope>
    <source>
        <strain evidence="2 3">TSA-D2</strain>
    </source>
</reference>
<keyword evidence="3" id="KW-1185">Reference proteome</keyword>
<organism evidence="2 3">
    <name type="scientific">Flavobacterium hiemivividum</name>
    <dbReference type="NCBI Taxonomy" id="2541734"/>
    <lineage>
        <taxon>Bacteria</taxon>
        <taxon>Pseudomonadati</taxon>
        <taxon>Bacteroidota</taxon>
        <taxon>Flavobacteriia</taxon>
        <taxon>Flavobacteriales</taxon>
        <taxon>Flavobacteriaceae</taxon>
        <taxon>Flavobacterium</taxon>
    </lineage>
</organism>
<evidence type="ECO:0000313" key="2">
    <source>
        <dbReference type="EMBL" id="TDE04570.1"/>
    </source>
</evidence>
<dbReference type="InterPro" id="IPR029063">
    <property type="entry name" value="SAM-dependent_MTases_sf"/>
</dbReference>
<dbReference type="SUPFAM" id="SSF53335">
    <property type="entry name" value="S-adenosyl-L-methionine-dependent methyltransferases"/>
    <property type="match status" value="1"/>
</dbReference>
<accession>A0A4R5CYG0</accession>
<dbReference type="Proteomes" id="UP000294597">
    <property type="component" value="Unassembled WGS sequence"/>
</dbReference>
<keyword evidence="2" id="KW-0808">Transferase</keyword>
<dbReference type="PANTHER" id="PTHR34203:SF15">
    <property type="entry name" value="SLL1173 PROTEIN"/>
    <property type="match status" value="1"/>
</dbReference>
<evidence type="ECO:0000313" key="3">
    <source>
        <dbReference type="Proteomes" id="UP000294597"/>
    </source>
</evidence>
<dbReference type="EMBL" id="SMFO01000004">
    <property type="protein sequence ID" value="TDE04570.1"/>
    <property type="molecule type" value="Genomic_DNA"/>
</dbReference>
<protein>
    <submittedName>
        <fullName evidence="2">FkbM family methyltransferase</fullName>
    </submittedName>
</protein>
<dbReference type="Gene3D" id="3.40.50.150">
    <property type="entry name" value="Vaccinia Virus protein VP39"/>
    <property type="match status" value="1"/>
</dbReference>
<dbReference type="InterPro" id="IPR006342">
    <property type="entry name" value="FkbM_mtfrase"/>
</dbReference>
<sequence length="227" mass="26814">MEISNQYNLILRDYNFSDYEVLEQIFNFREYDVVLKMMLLNFEHLKSPVIIDAGANVGYTSLFFSNYFKDLRIFAIEPSFSNVEIYRQNINFFKNNTATKLYHRALSHKSSLTFTVERNFRDRKDWSITTKEDVKGEVKGITIDDILKENSLEYISLLKIDVEGAERFLFTNNNDLSFLKNTKIVAIEIHDEYNCRIEIENILRRKGFFLFESGELTIGINKILFND</sequence>
<dbReference type="Pfam" id="PF05050">
    <property type="entry name" value="Methyltransf_21"/>
    <property type="match status" value="1"/>
</dbReference>
<proteinExistence type="predicted"/>
<gene>
    <name evidence="2" type="ORF">E0F98_07940</name>
</gene>
<dbReference type="GO" id="GO:0008168">
    <property type="term" value="F:methyltransferase activity"/>
    <property type="evidence" value="ECO:0007669"/>
    <property type="project" value="UniProtKB-KW"/>
</dbReference>
<dbReference type="PANTHER" id="PTHR34203">
    <property type="entry name" value="METHYLTRANSFERASE, FKBM FAMILY PROTEIN"/>
    <property type="match status" value="1"/>
</dbReference>
<feature type="domain" description="Methyltransferase FkbM" evidence="1">
    <location>
        <begin position="52"/>
        <end position="208"/>
    </location>
</feature>
<dbReference type="InterPro" id="IPR052514">
    <property type="entry name" value="SAM-dependent_MTase"/>
</dbReference>
<dbReference type="AlphaFoldDB" id="A0A4R5CYG0"/>
<name>A0A4R5CYG0_9FLAO</name>
<dbReference type="RefSeq" id="WP_132110221.1">
    <property type="nucleotide sequence ID" value="NZ_SMFO01000004.1"/>
</dbReference>